<feature type="compositionally biased region" description="Low complexity" evidence="1">
    <location>
        <begin position="36"/>
        <end position="53"/>
    </location>
</feature>
<keyword evidence="3" id="KW-1185">Reference proteome</keyword>
<name>A0A5J9UUQ3_9POAL</name>
<proteinExistence type="predicted"/>
<accession>A0A5J9UUQ3</accession>
<organism evidence="2 3">
    <name type="scientific">Eragrostis curvula</name>
    <name type="common">weeping love grass</name>
    <dbReference type="NCBI Taxonomy" id="38414"/>
    <lineage>
        <taxon>Eukaryota</taxon>
        <taxon>Viridiplantae</taxon>
        <taxon>Streptophyta</taxon>
        <taxon>Embryophyta</taxon>
        <taxon>Tracheophyta</taxon>
        <taxon>Spermatophyta</taxon>
        <taxon>Magnoliopsida</taxon>
        <taxon>Liliopsida</taxon>
        <taxon>Poales</taxon>
        <taxon>Poaceae</taxon>
        <taxon>PACMAD clade</taxon>
        <taxon>Chloridoideae</taxon>
        <taxon>Eragrostideae</taxon>
        <taxon>Eragrostidinae</taxon>
        <taxon>Eragrostis</taxon>
    </lineage>
</organism>
<dbReference type="Gramene" id="TVU27021">
    <property type="protein sequence ID" value="TVU27021"/>
    <property type="gene ID" value="EJB05_29599"/>
</dbReference>
<dbReference type="Proteomes" id="UP000324897">
    <property type="component" value="Chromosome 2"/>
</dbReference>
<reference evidence="2 3" key="1">
    <citation type="journal article" date="2019" name="Sci. Rep.">
        <title>A high-quality genome of Eragrostis curvula grass provides insights into Poaceae evolution and supports new strategies to enhance forage quality.</title>
        <authorList>
            <person name="Carballo J."/>
            <person name="Santos B.A.C.M."/>
            <person name="Zappacosta D."/>
            <person name="Garbus I."/>
            <person name="Selva J.P."/>
            <person name="Gallo C.A."/>
            <person name="Diaz A."/>
            <person name="Albertini E."/>
            <person name="Caccamo M."/>
            <person name="Echenique V."/>
        </authorList>
    </citation>
    <scope>NUCLEOTIDE SEQUENCE [LARGE SCALE GENOMIC DNA]</scope>
    <source>
        <strain evidence="3">cv. Victoria</strain>
        <tissue evidence="2">Leaf</tissue>
    </source>
</reference>
<feature type="region of interest" description="Disordered" evidence="1">
    <location>
        <begin position="31"/>
        <end position="53"/>
    </location>
</feature>
<evidence type="ECO:0000313" key="3">
    <source>
        <dbReference type="Proteomes" id="UP000324897"/>
    </source>
</evidence>
<dbReference type="EMBL" id="RWGY01000013">
    <property type="protein sequence ID" value="TVU27021.1"/>
    <property type="molecule type" value="Genomic_DNA"/>
</dbReference>
<protein>
    <submittedName>
        <fullName evidence="2">Uncharacterized protein</fullName>
    </submittedName>
</protein>
<gene>
    <name evidence="2" type="ORF">EJB05_29599</name>
</gene>
<comment type="caution">
    <text evidence="2">The sequence shown here is derived from an EMBL/GenBank/DDBJ whole genome shotgun (WGS) entry which is preliminary data.</text>
</comment>
<evidence type="ECO:0000313" key="2">
    <source>
        <dbReference type="EMBL" id="TVU27021.1"/>
    </source>
</evidence>
<dbReference type="AlphaFoldDB" id="A0A5J9UUQ3"/>
<sequence length="135" mass="14882">MYIYKRKSFTNTQEPAYKTCSVDMDSSTPFTHLLNTNTDSDPQDSQSQQFPNFNPQHYPMNYPPPVLPGQYPPNFNPFAAAAEAPEQYVRSSGVLRRFPVAIGIYTRAAPRHLAPASCAGGGTPAPPLGTKYLLD</sequence>
<evidence type="ECO:0000256" key="1">
    <source>
        <dbReference type="SAM" id="MobiDB-lite"/>
    </source>
</evidence>